<keyword evidence="3" id="KW-1185">Reference proteome</keyword>
<evidence type="ECO:0000313" key="3">
    <source>
        <dbReference type="Proteomes" id="UP000654075"/>
    </source>
</evidence>
<evidence type="ECO:0000256" key="1">
    <source>
        <dbReference type="SAM" id="MobiDB-lite"/>
    </source>
</evidence>
<sequence>MACLSLFQDVPACSRLSLHPAIATQPGLSTCWVAARSSCSSASAGSLSAWSTTSQFHATKDGAFAGGSGALQWLLLLAAAGRLRRASSLSSSNNRQSCSRAQPERQVEEELGSSRQTTLAAAVLPEQAPRSAAQREAGTVYVTVRGEPRKWDGRRWRLVCGCPCRSRPVFGLPEDERPTCCVQCKSPDMVDIVNKKCQCGRCRPYFGLPGDERPTCCVQCKSPDMVDIVSPRCAVCGIFASYPDSEGSLNRLCAQHSADVGAHTLSRPTHQPLLAGASTC</sequence>
<dbReference type="AlphaFoldDB" id="A0A813ERS0"/>
<dbReference type="SMART" id="SM01425">
    <property type="entry name" value="EsV_1_7"/>
    <property type="match status" value="2"/>
</dbReference>
<name>A0A813ERS0_POLGL</name>
<organism evidence="2 3">
    <name type="scientific">Polarella glacialis</name>
    <name type="common">Dinoflagellate</name>
    <dbReference type="NCBI Taxonomy" id="89957"/>
    <lineage>
        <taxon>Eukaryota</taxon>
        <taxon>Sar</taxon>
        <taxon>Alveolata</taxon>
        <taxon>Dinophyceae</taxon>
        <taxon>Suessiales</taxon>
        <taxon>Suessiaceae</taxon>
        <taxon>Polarella</taxon>
    </lineage>
</organism>
<comment type="caution">
    <text evidence="2">The sequence shown here is derived from an EMBL/GenBank/DDBJ whole genome shotgun (WGS) entry which is preliminary data.</text>
</comment>
<feature type="region of interest" description="Disordered" evidence="1">
    <location>
        <begin position="91"/>
        <end position="114"/>
    </location>
</feature>
<reference evidence="2" key="1">
    <citation type="submission" date="2021-02" db="EMBL/GenBank/DDBJ databases">
        <authorList>
            <person name="Dougan E. K."/>
            <person name="Rhodes N."/>
            <person name="Thang M."/>
            <person name="Chan C."/>
        </authorList>
    </citation>
    <scope>NUCLEOTIDE SEQUENCE</scope>
</reference>
<evidence type="ECO:0000313" key="2">
    <source>
        <dbReference type="EMBL" id="CAE8601225.1"/>
    </source>
</evidence>
<protein>
    <submittedName>
        <fullName evidence="2">Uncharacterized protein</fullName>
    </submittedName>
</protein>
<dbReference type="EMBL" id="CAJNNV010012921">
    <property type="protein sequence ID" value="CAE8601225.1"/>
    <property type="molecule type" value="Genomic_DNA"/>
</dbReference>
<gene>
    <name evidence="2" type="ORF">PGLA1383_LOCUS19521</name>
</gene>
<dbReference type="InterPro" id="IPR043822">
    <property type="entry name" value="EsV_1_7_cys"/>
</dbReference>
<dbReference type="Pfam" id="PF19114">
    <property type="entry name" value="EsV_1_7_cys"/>
    <property type="match status" value="2"/>
</dbReference>
<proteinExistence type="predicted"/>
<accession>A0A813ERS0</accession>
<dbReference type="Proteomes" id="UP000654075">
    <property type="component" value="Unassembled WGS sequence"/>
</dbReference>
<feature type="compositionally biased region" description="Low complexity" evidence="1">
    <location>
        <begin position="91"/>
        <end position="101"/>
    </location>
</feature>
<dbReference type="Gene3D" id="6.10.140.110">
    <property type="match status" value="1"/>
</dbReference>